<evidence type="ECO:0000259" key="7">
    <source>
        <dbReference type="SMART" id="SM00244"/>
    </source>
</evidence>
<evidence type="ECO:0000313" key="8">
    <source>
        <dbReference type="EMBL" id="AMD93129.1"/>
    </source>
</evidence>
<keyword evidence="3" id="KW-0812">Transmembrane</keyword>
<dbReference type="NCBIfam" id="TIGR01932">
    <property type="entry name" value="hflC"/>
    <property type="match status" value="1"/>
</dbReference>
<dbReference type="CDD" id="cd03405">
    <property type="entry name" value="SPFH_HflC"/>
    <property type="match status" value="1"/>
</dbReference>
<dbReference type="GO" id="GO:0016020">
    <property type="term" value="C:membrane"/>
    <property type="evidence" value="ECO:0007669"/>
    <property type="project" value="UniProtKB-SubCell"/>
</dbReference>
<dbReference type="EMBL" id="CP014230">
    <property type="protein sequence ID" value="AMD93129.1"/>
    <property type="molecule type" value="Genomic_DNA"/>
</dbReference>
<keyword evidence="9" id="KW-1185">Reference proteome</keyword>
<dbReference type="RefSeq" id="WP_066606007.1">
    <property type="nucleotide sequence ID" value="NZ_CP014230.1"/>
</dbReference>
<comment type="similarity">
    <text evidence="2 6">Belongs to the band 7/mec-2 family. HflC subfamily.</text>
</comment>
<feature type="domain" description="Band 7" evidence="7">
    <location>
        <begin position="20"/>
        <end position="183"/>
    </location>
</feature>
<sequence>MKKPQIILLAAGLGLFLLLQCIFIVDQTQKAILLQLGKPVGESHYGPGLHFKLPLIQKVVFFDARVLEYDAPSSEIITRDKKNMVVDNFSRWRIVDPLQFYRTVRGIQNGLARIDDIVYSQMREALGRYTLTEIVATERSTIMEEVTDKSNVLLGEYGIHIIDVRIKRTDLPQENQMAIYGRMQAERERQAKQYRSEGREEAAKITTAADKKRAVMLADAQREAEALRGEGEAAATGIYAQALAQDPGFYEFVRTMDAYKKTMKGQTQFVLTPESEFFRYLK</sequence>
<reference evidence="9" key="1">
    <citation type="submission" date="2016-02" db="EMBL/GenBank/DDBJ databases">
        <authorList>
            <person name="Holder M.E."/>
            <person name="Ajami N.J."/>
            <person name="Petrosino J.F."/>
        </authorList>
    </citation>
    <scope>NUCLEOTIDE SEQUENCE [LARGE SCALE GENOMIC DNA]</scope>
    <source>
        <strain evidence="9">DSM 12838</strain>
    </source>
</reference>
<keyword evidence="8" id="KW-0378">Hydrolase</keyword>
<dbReference type="SUPFAM" id="SSF117892">
    <property type="entry name" value="Band 7/SPFH domain"/>
    <property type="match status" value="1"/>
</dbReference>
<dbReference type="InterPro" id="IPR001972">
    <property type="entry name" value="Stomatin_HflK_fam"/>
</dbReference>
<dbReference type="InterPro" id="IPR036013">
    <property type="entry name" value="Band_7/SPFH_dom_sf"/>
</dbReference>
<evidence type="ECO:0000256" key="4">
    <source>
        <dbReference type="ARBA" id="ARBA00022989"/>
    </source>
</evidence>
<dbReference type="PIRSF" id="PIRSF005651">
    <property type="entry name" value="HflC"/>
    <property type="match status" value="1"/>
</dbReference>
<evidence type="ECO:0000256" key="1">
    <source>
        <dbReference type="ARBA" id="ARBA00004167"/>
    </source>
</evidence>
<comment type="subcellular location">
    <subcellularLocation>
        <location evidence="1">Membrane</location>
        <topology evidence="1">Single-pass membrane protein</topology>
    </subcellularLocation>
</comment>
<dbReference type="GO" id="GO:0008233">
    <property type="term" value="F:peptidase activity"/>
    <property type="evidence" value="ECO:0007669"/>
    <property type="project" value="UniProtKB-KW"/>
</dbReference>
<evidence type="ECO:0000256" key="5">
    <source>
        <dbReference type="ARBA" id="ARBA00023136"/>
    </source>
</evidence>
<evidence type="ECO:0000256" key="3">
    <source>
        <dbReference type="ARBA" id="ARBA00022692"/>
    </source>
</evidence>
<organism evidence="8 9">
    <name type="scientific">Desulfomicrobium orale DSM 12838</name>
    <dbReference type="NCBI Taxonomy" id="888061"/>
    <lineage>
        <taxon>Bacteria</taxon>
        <taxon>Pseudomonadati</taxon>
        <taxon>Thermodesulfobacteriota</taxon>
        <taxon>Desulfovibrionia</taxon>
        <taxon>Desulfovibrionales</taxon>
        <taxon>Desulfomicrobiaceae</taxon>
        <taxon>Desulfomicrobium</taxon>
    </lineage>
</organism>
<name>A0A0X8JQM2_9BACT</name>
<evidence type="ECO:0000313" key="9">
    <source>
        <dbReference type="Proteomes" id="UP000063964"/>
    </source>
</evidence>
<dbReference type="PRINTS" id="PR00721">
    <property type="entry name" value="STOMATIN"/>
</dbReference>
<accession>A0A0X8JQM2</accession>
<dbReference type="PANTHER" id="PTHR42911">
    <property type="entry name" value="MODULATOR OF FTSH PROTEASE HFLC"/>
    <property type="match status" value="1"/>
</dbReference>
<keyword evidence="4" id="KW-1133">Transmembrane helix</keyword>
<comment type="function">
    <text evidence="6">HflC and HflK could regulate a protease.</text>
</comment>
<dbReference type="Proteomes" id="UP000063964">
    <property type="component" value="Chromosome"/>
</dbReference>
<dbReference type="STRING" id="888061.AXF15_08490"/>
<dbReference type="PANTHER" id="PTHR42911:SF1">
    <property type="entry name" value="MODULATOR OF FTSH PROTEASE HFLC"/>
    <property type="match status" value="1"/>
</dbReference>
<protein>
    <recommendedName>
        <fullName evidence="6">Protein HflC</fullName>
    </recommendedName>
</protein>
<dbReference type="InterPro" id="IPR010200">
    <property type="entry name" value="HflC"/>
</dbReference>
<dbReference type="Pfam" id="PF01145">
    <property type="entry name" value="Band_7"/>
    <property type="match status" value="1"/>
</dbReference>
<proteinExistence type="inferred from homology"/>
<keyword evidence="8" id="KW-0645">Protease</keyword>
<dbReference type="OrthoDB" id="9812991at2"/>
<dbReference type="AlphaFoldDB" id="A0A0X8JQM2"/>
<dbReference type="GO" id="GO:0006508">
    <property type="term" value="P:proteolysis"/>
    <property type="evidence" value="ECO:0007669"/>
    <property type="project" value="UniProtKB-KW"/>
</dbReference>
<evidence type="ECO:0000256" key="2">
    <source>
        <dbReference type="ARBA" id="ARBA00007862"/>
    </source>
</evidence>
<gene>
    <name evidence="8" type="ORF">AXF15_08490</name>
</gene>
<evidence type="ECO:0000256" key="6">
    <source>
        <dbReference type="PIRNR" id="PIRNR005651"/>
    </source>
</evidence>
<dbReference type="Gene3D" id="3.30.479.30">
    <property type="entry name" value="Band 7 domain"/>
    <property type="match status" value="1"/>
</dbReference>
<dbReference type="InterPro" id="IPR001107">
    <property type="entry name" value="Band_7"/>
</dbReference>
<keyword evidence="5" id="KW-0472">Membrane</keyword>
<dbReference type="KEGG" id="doa:AXF15_08490"/>
<dbReference type="SMART" id="SM00244">
    <property type="entry name" value="PHB"/>
    <property type="match status" value="1"/>
</dbReference>